<reference evidence="3 4" key="1">
    <citation type="submission" date="2011-06" db="EMBL/GenBank/DDBJ databases">
        <title>The Genome Sequence of Fusarium oxysporum FOSC 3-a.</title>
        <authorList>
            <consortium name="The Broad Institute Genome Sequencing Platform"/>
            <person name="Ma L.-J."/>
            <person name="Gale L.R."/>
            <person name="Schwartz D.C."/>
            <person name="Zhou S."/>
            <person name="Corby-Kistler H."/>
            <person name="Young S.K."/>
            <person name="Zeng Q."/>
            <person name="Gargeya S."/>
            <person name="Fitzgerald M."/>
            <person name="Haas B."/>
            <person name="Abouelleil A."/>
            <person name="Alvarado L."/>
            <person name="Arachchi H.M."/>
            <person name="Berlin A."/>
            <person name="Brown A."/>
            <person name="Chapman S.B."/>
            <person name="Chen Z."/>
            <person name="Dunbar C."/>
            <person name="Freedman E."/>
            <person name="Gearin G."/>
            <person name="Gellesch M."/>
            <person name="Goldberg J."/>
            <person name="Griggs A."/>
            <person name="Gujja S."/>
            <person name="Heiman D."/>
            <person name="Howarth C."/>
            <person name="Larson L."/>
            <person name="Lui A."/>
            <person name="MacDonald P.J.P."/>
            <person name="Mehta T."/>
            <person name="Montmayeur A."/>
            <person name="Murphy C."/>
            <person name="Neiman D."/>
            <person name="Pearson M."/>
            <person name="Priest M."/>
            <person name="Roberts A."/>
            <person name="Saif S."/>
            <person name="Shea T."/>
            <person name="Shenoy N."/>
            <person name="Sisk P."/>
            <person name="Stolte C."/>
            <person name="Sykes S."/>
            <person name="Wortman J."/>
            <person name="Nusbaum C."/>
            <person name="Birren B."/>
        </authorList>
    </citation>
    <scope>NUCLEOTIDE SEQUENCE [LARGE SCALE GENOMIC DNA]</scope>
    <source>
        <strain evidence="4">FOSC 3-a</strain>
    </source>
</reference>
<feature type="region of interest" description="Disordered" evidence="1">
    <location>
        <begin position="207"/>
        <end position="246"/>
    </location>
</feature>
<feature type="transmembrane region" description="Helical" evidence="2">
    <location>
        <begin position="176"/>
        <end position="199"/>
    </location>
</feature>
<dbReference type="HOGENOM" id="CLU_091427_0_0_1"/>
<evidence type="ECO:0000256" key="2">
    <source>
        <dbReference type="SAM" id="Phobius"/>
    </source>
</evidence>
<organism evidence="3 4">
    <name type="scientific">Fusarium oxysporum NRRL 32931</name>
    <dbReference type="NCBI Taxonomy" id="660029"/>
    <lineage>
        <taxon>Eukaryota</taxon>
        <taxon>Fungi</taxon>
        <taxon>Dikarya</taxon>
        <taxon>Ascomycota</taxon>
        <taxon>Pezizomycotina</taxon>
        <taxon>Sordariomycetes</taxon>
        <taxon>Hypocreomycetidae</taxon>
        <taxon>Hypocreales</taxon>
        <taxon>Nectriaceae</taxon>
        <taxon>Fusarium</taxon>
        <taxon>Fusarium oxysporum species complex</taxon>
    </lineage>
</organism>
<accession>W9HUX1</accession>
<dbReference type="OrthoDB" id="5414836at2759"/>
<evidence type="ECO:0000313" key="4">
    <source>
        <dbReference type="Proteomes" id="UP000030753"/>
    </source>
</evidence>
<feature type="region of interest" description="Disordered" evidence="1">
    <location>
        <begin position="135"/>
        <end position="170"/>
    </location>
</feature>
<dbReference type="AlphaFoldDB" id="W9HUX1"/>
<evidence type="ECO:0000313" key="3">
    <source>
        <dbReference type="EMBL" id="EWY84614.1"/>
    </source>
</evidence>
<dbReference type="Proteomes" id="UP000030753">
    <property type="component" value="Unassembled WGS sequence"/>
</dbReference>
<gene>
    <name evidence="3" type="ORF">FOYG_12044</name>
</gene>
<dbReference type="EMBL" id="JH717846">
    <property type="protein sequence ID" value="EWY84614.1"/>
    <property type="molecule type" value="Genomic_DNA"/>
</dbReference>
<keyword evidence="2" id="KW-0472">Membrane</keyword>
<protein>
    <submittedName>
        <fullName evidence="3">Uncharacterized protein</fullName>
    </submittedName>
</protein>
<name>W9HUX1_FUSOX</name>
<keyword evidence="2" id="KW-1133">Transmembrane helix</keyword>
<keyword evidence="2" id="KW-0812">Transmembrane</keyword>
<evidence type="ECO:0000256" key="1">
    <source>
        <dbReference type="SAM" id="MobiDB-lite"/>
    </source>
</evidence>
<sequence length="307" mass="33583">MAIQHPAARDDQFQAHAIGHRLRRDITPEECYQCESAYQYVRQMQRNEKLCADDAFYDLYSSCVGCIEDNVNSGSPREYVEPNLGRYFDYCAQFTALTKWASMGATSATSATVRSTKTTSAQKTDGTLMDEASITGRTRAAGDIANPLTTTEVTHPEDSASSSNIPKKNSSSSSKAWIAGAVVPSVLFVTTAVAFAIWWQRRRNRTPKTLTSPHVDDVTGTSRFDKPELDSQGIPRPRSKEEAITSTRTTALDTVVLPVPAVMPENGLNRAELQGEAKGGTGENHGSGAYYELRANEATVYELPTKL</sequence>
<feature type="compositionally biased region" description="Low complexity" evidence="1">
    <location>
        <begin position="159"/>
        <end position="170"/>
    </location>
</feature>
<proteinExistence type="predicted"/>